<dbReference type="PANTHER" id="PTHR24161:SF89">
    <property type="entry name" value="ANKYRIN REPEAT PROTEIN"/>
    <property type="match status" value="1"/>
</dbReference>
<dbReference type="PROSITE" id="PS50216">
    <property type="entry name" value="DHHC"/>
    <property type="match status" value="1"/>
</dbReference>
<feature type="transmembrane region" description="Helical" evidence="9">
    <location>
        <begin position="524"/>
        <end position="548"/>
    </location>
</feature>
<reference evidence="11" key="1">
    <citation type="submission" date="2019-11" db="EMBL/GenBank/DDBJ databases">
        <title>Leishmania tarentolae CDS.</title>
        <authorList>
            <person name="Goto Y."/>
            <person name="Yamagishi J."/>
        </authorList>
    </citation>
    <scope>NUCLEOTIDE SEQUENCE [LARGE SCALE GENOMIC DNA]</scope>
    <source>
        <strain evidence="11">Parrot Tar II</strain>
    </source>
</reference>
<dbReference type="Gene3D" id="1.25.40.20">
    <property type="entry name" value="Ankyrin repeat-containing domain"/>
    <property type="match status" value="2"/>
</dbReference>
<dbReference type="GO" id="GO:0016020">
    <property type="term" value="C:membrane"/>
    <property type="evidence" value="ECO:0007669"/>
    <property type="project" value="UniProtKB-SubCell"/>
</dbReference>
<evidence type="ECO:0000313" key="11">
    <source>
        <dbReference type="EMBL" id="GET85658.1"/>
    </source>
</evidence>
<dbReference type="Pfam" id="PF13857">
    <property type="entry name" value="Ank_5"/>
    <property type="match status" value="1"/>
</dbReference>
<feature type="transmembrane region" description="Helical" evidence="9">
    <location>
        <begin position="569"/>
        <end position="590"/>
    </location>
</feature>
<dbReference type="InterPro" id="IPR036770">
    <property type="entry name" value="Ankyrin_rpt-contain_sf"/>
</dbReference>
<evidence type="ECO:0000256" key="6">
    <source>
        <dbReference type="ARBA" id="ARBA00023136"/>
    </source>
</evidence>
<evidence type="ECO:0000256" key="9">
    <source>
        <dbReference type="SAM" id="Phobius"/>
    </source>
</evidence>
<organism evidence="11 12">
    <name type="scientific">Leishmania tarentolae</name>
    <name type="common">Sauroleishmania tarentolae</name>
    <dbReference type="NCBI Taxonomy" id="5689"/>
    <lineage>
        <taxon>Eukaryota</taxon>
        <taxon>Discoba</taxon>
        <taxon>Euglenozoa</taxon>
        <taxon>Kinetoplastea</taxon>
        <taxon>Metakinetoplastina</taxon>
        <taxon>Trypanosomatida</taxon>
        <taxon>Trypanosomatidae</taxon>
        <taxon>Leishmaniinae</taxon>
        <taxon>Leishmania</taxon>
        <taxon>lizard Leishmania</taxon>
    </lineage>
</organism>
<feature type="compositionally biased region" description="Low complexity" evidence="8">
    <location>
        <begin position="340"/>
        <end position="357"/>
    </location>
</feature>
<accession>A0A640K8N5</accession>
<feature type="domain" description="Palmitoyltransferase DHHC" evidence="10">
    <location>
        <begin position="664"/>
        <end position="814"/>
    </location>
</feature>
<evidence type="ECO:0000256" key="8">
    <source>
        <dbReference type="SAM" id="MobiDB-lite"/>
    </source>
</evidence>
<feature type="repeat" description="ANK" evidence="7">
    <location>
        <begin position="386"/>
        <end position="418"/>
    </location>
</feature>
<dbReference type="SMART" id="SM00248">
    <property type="entry name" value="ANK"/>
    <property type="match status" value="4"/>
</dbReference>
<evidence type="ECO:0000256" key="4">
    <source>
        <dbReference type="ARBA" id="ARBA00022989"/>
    </source>
</evidence>
<evidence type="ECO:0000256" key="1">
    <source>
        <dbReference type="ARBA" id="ARBA00004141"/>
    </source>
</evidence>
<dbReference type="GO" id="GO:0016409">
    <property type="term" value="F:palmitoyltransferase activity"/>
    <property type="evidence" value="ECO:0007669"/>
    <property type="project" value="InterPro"/>
</dbReference>
<keyword evidence="6 9" id="KW-0472">Membrane</keyword>
<keyword evidence="12" id="KW-1185">Reference proteome</keyword>
<evidence type="ECO:0000256" key="5">
    <source>
        <dbReference type="ARBA" id="ARBA00023043"/>
    </source>
</evidence>
<dbReference type="AlphaFoldDB" id="A0A640K8N5"/>
<evidence type="ECO:0000313" key="12">
    <source>
        <dbReference type="Proteomes" id="UP000419144"/>
    </source>
</evidence>
<dbReference type="VEuPathDB" id="TriTrypDB:LtaPh_0405100"/>
<evidence type="ECO:0000256" key="3">
    <source>
        <dbReference type="ARBA" id="ARBA00022737"/>
    </source>
</evidence>
<sequence>MQVFREAIEKNGGPLPLLYYLQPDAGSAPDGGSAPYRGKEIDLLHTSVDRRTFFECILSDADFAVLVTFLMSGVPVNATRGEDGASALHIAAAGTLEVLSNDNSQGGGSYRQMAGGDSAGGGSVCGYHAATHEEDLAEGGDENRGSTSSLLSPPCQNQLILSFLIDNGADVNAAMRGGQGQTPLMVAASRPNVRVVKLLLAKGADANVQDIHGRTVLSYAVGYPHVMEVLRLWMGNEVFYAAAVRERLLHMTCRSLGNTYAALYLIEQIGLDVNMSNVVDTDASTATPAPQLPGQVLPVDPRSPRRDGIQNRSHTHDTTAPFFAGDAPDGTHNQQRPVQSAANSASPTTNTTTTAGARNLTHAPCAGVGDAGAAAVEVVVMHALNSGDTPLHCAVNTADVALVRALLSKGANVHTANYSGVTPLQLARSQSSVAQSWKQYWKDELIVMLQPASVSAAAARRRHRERQRDKSLREVRALLTAYSRARTTPSREKLLREEPAWYQWKRYAPMDAVLFVATATLPHIFFYICCCIIRNFFVLLCLLPLPYVAYVGLQRLDRRRVQSRPLSDLGWFSGFLFSQGLCLCLCATSHDDPYARFGWYHKARSWCLVTTVAATGGLTACVMLLSPGLVASTEGQRKGVYASLGITRGTYERELLYSMDLRTMVKKPLRAQYCPQLRRIVLRYDHFCTFLNTAIGGGNHRAFLWLHVALLSMLSCFYSYACEYGRLLSNVSDLARTSAASRDDAPGKSTSSVAAAMEVDRVVTKKLETAPLATVWRRFVYTYSQVILPLMILVVLRALCNQLSALARNLTLYDMEHSEDESSMYCFTLGNRVYSLFDKGVWANLREFFGWSSLTQKVYRVPQINPYLQELVKDHQRWQLTGSDGCGGSGNPQHQPCTHASGAAYKSEAEVAAAGITTTVGTMAGPTELGESESAGAQQMMRTQPHEALATAAASAHVGTPYQGDEAAEQQPQSVRQADQDGEEAHDEGAYYDDNGDGREVSVLAMCIFQEMVRSGLTDIGHGDSREAMAAAAAHGGGADAETQEEWDAAVEKAKQMYHFYQQSMGHMGEGNY</sequence>
<evidence type="ECO:0000259" key="10">
    <source>
        <dbReference type="Pfam" id="PF01529"/>
    </source>
</evidence>
<protein>
    <submittedName>
        <fullName evidence="11">Huntingtin interacting protein, putative</fullName>
    </submittedName>
</protein>
<keyword evidence="4 9" id="KW-1133">Transmembrane helix</keyword>
<feature type="repeat" description="ANK" evidence="7">
    <location>
        <begin position="179"/>
        <end position="211"/>
    </location>
</feature>
<dbReference type="InterPro" id="IPR002110">
    <property type="entry name" value="Ankyrin_rpt"/>
</dbReference>
<evidence type="ECO:0000256" key="2">
    <source>
        <dbReference type="ARBA" id="ARBA00022692"/>
    </source>
</evidence>
<keyword evidence="3" id="KW-0677">Repeat</keyword>
<dbReference type="PROSITE" id="PS50088">
    <property type="entry name" value="ANK_REPEAT"/>
    <property type="match status" value="2"/>
</dbReference>
<dbReference type="PROSITE" id="PS50297">
    <property type="entry name" value="ANK_REP_REGION"/>
    <property type="match status" value="2"/>
</dbReference>
<feature type="transmembrane region" description="Helical" evidence="9">
    <location>
        <begin position="610"/>
        <end position="631"/>
    </location>
</feature>
<gene>
    <name evidence="11" type="ORF">LtaPh_0405100</name>
</gene>
<dbReference type="InterPro" id="IPR001594">
    <property type="entry name" value="Palmitoyltrfase_DHHC"/>
</dbReference>
<comment type="caution">
    <text evidence="11">The sequence shown here is derived from an EMBL/GenBank/DDBJ whole genome shotgun (WGS) entry which is preliminary data.</text>
</comment>
<dbReference type="EMBL" id="BLBS01000004">
    <property type="protein sequence ID" value="GET85658.1"/>
    <property type="molecule type" value="Genomic_DNA"/>
</dbReference>
<feature type="region of interest" description="Disordered" evidence="8">
    <location>
        <begin position="922"/>
        <end position="997"/>
    </location>
</feature>
<dbReference type="OrthoDB" id="195446at2759"/>
<dbReference type="SUPFAM" id="SSF48403">
    <property type="entry name" value="Ankyrin repeat"/>
    <property type="match status" value="1"/>
</dbReference>
<name>A0A640K8N5_LEITA</name>
<proteinExistence type="predicted"/>
<keyword evidence="5 7" id="KW-0040">ANK repeat</keyword>
<dbReference type="Proteomes" id="UP000419144">
    <property type="component" value="Unassembled WGS sequence"/>
</dbReference>
<dbReference type="Pfam" id="PF00023">
    <property type="entry name" value="Ank"/>
    <property type="match status" value="1"/>
</dbReference>
<dbReference type="PANTHER" id="PTHR24161">
    <property type="entry name" value="ANK_REP_REGION DOMAIN-CONTAINING PROTEIN-RELATED"/>
    <property type="match status" value="1"/>
</dbReference>
<feature type="compositionally biased region" description="Basic and acidic residues" evidence="8">
    <location>
        <begin position="302"/>
        <end position="317"/>
    </location>
</feature>
<keyword evidence="2 9" id="KW-0812">Transmembrane</keyword>
<feature type="compositionally biased region" description="Acidic residues" evidence="8">
    <location>
        <begin position="980"/>
        <end position="995"/>
    </location>
</feature>
<evidence type="ECO:0000256" key="7">
    <source>
        <dbReference type="PROSITE-ProRule" id="PRU00023"/>
    </source>
</evidence>
<feature type="region of interest" description="Disordered" evidence="8">
    <location>
        <begin position="284"/>
        <end position="357"/>
    </location>
</feature>
<dbReference type="Pfam" id="PF01529">
    <property type="entry name" value="DHHC"/>
    <property type="match status" value="1"/>
</dbReference>
<comment type="subcellular location">
    <subcellularLocation>
        <location evidence="1">Membrane</location>
        <topology evidence="1">Multi-pass membrane protein</topology>
    </subcellularLocation>
</comment>